<accession>A0ABU0W6S7</accession>
<proteinExistence type="predicted"/>
<keyword evidence="8" id="KW-1185">Reference proteome</keyword>
<sequence>MSANARWRLTLRVCGVQMAFAVVVALIWGLFGGSALAVLIGGGAATFLTLWFGIRVFSVDAAADPEGFLRRFYGAELFKLVMAVLFFIVAARMGGDQMGEIISGFIAALVGFWFGLWPAMKLMSPPGDRNA</sequence>
<dbReference type="EMBL" id="JAVDDT010000004">
    <property type="protein sequence ID" value="MDQ2069727.1"/>
    <property type="molecule type" value="Genomic_DNA"/>
</dbReference>
<dbReference type="Proteomes" id="UP001239019">
    <property type="component" value="Unassembled WGS sequence"/>
</dbReference>
<evidence type="ECO:0000313" key="8">
    <source>
        <dbReference type="Proteomes" id="UP001239019"/>
    </source>
</evidence>
<comment type="caution">
    <text evidence="7">The sequence shown here is derived from an EMBL/GenBank/DDBJ whole genome shotgun (WGS) entry which is preliminary data.</text>
</comment>
<gene>
    <name evidence="7" type="ORF">RBH19_07570</name>
</gene>
<evidence type="ECO:0000313" key="7">
    <source>
        <dbReference type="EMBL" id="MDQ2069727.1"/>
    </source>
</evidence>
<feature type="transmembrane region" description="Helical" evidence="6">
    <location>
        <begin position="37"/>
        <end position="57"/>
    </location>
</feature>
<dbReference type="RefSeq" id="WP_306728226.1">
    <property type="nucleotide sequence ID" value="NZ_JAVDDT010000004.1"/>
</dbReference>
<name>A0ABU0W6S7_9GAMM</name>
<comment type="subcellular location">
    <subcellularLocation>
        <location evidence="1">Cell membrane</location>
        <topology evidence="1">Multi-pass membrane protein</topology>
    </subcellularLocation>
</comment>
<feature type="transmembrane region" description="Helical" evidence="6">
    <location>
        <begin position="77"/>
        <end position="95"/>
    </location>
</feature>
<feature type="transmembrane region" description="Helical" evidence="6">
    <location>
        <begin position="101"/>
        <end position="120"/>
    </location>
</feature>
<dbReference type="InterPro" id="IPR005598">
    <property type="entry name" value="ATP_synth_I"/>
</dbReference>
<evidence type="ECO:0000256" key="4">
    <source>
        <dbReference type="ARBA" id="ARBA00022989"/>
    </source>
</evidence>
<keyword evidence="4 6" id="KW-1133">Transmembrane helix</keyword>
<evidence type="ECO:0000256" key="3">
    <source>
        <dbReference type="ARBA" id="ARBA00022692"/>
    </source>
</evidence>
<dbReference type="Pfam" id="PF03899">
    <property type="entry name" value="ATP-synt_I"/>
    <property type="match status" value="1"/>
</dbReference>
<keyword evidence="2" id="KW-1003">Cell membrane</keyword>
<keyword evidence="3 6" id="KW-0812">Transmembrane</keyword>
<keyword evidence="5 6" id="KW-0472">Membrane</keyword>
<evidence type="ECO:0000256" key="5">
    <source>
        <dbReference type="ARBA" id="ARBA00023136"/>
    </source>
</evidence>
<organism evidence="7 8">
    <name type="scientific">Natronospira bacteriovora</name>
    <dbReference type="NCBI Taxonomy" id="3069753"/>
    <lineage>
        <taxon>Bacteria</taxon>
        <taxon>Pseudomonadati</taxon>
        <taxon>Pseudomonadota</taxon>
        <taxon>Gammaproteobacteria</taxon>
        <taxon>Natronospirales</taxon>
        <taxon>Natronospiraceae</taxon>
        <taxon>Natronospira</taxon>
    </lineage>
</organism>
<evidence type="ECO:0000256" key="6">
    <source>
        <dbReference type="SAM" id="Phobius"/>
    </source>
</evidence>
<feature type="transmembrane region" description="Helical" evidence="6">
    <location>
        <begin position="9"/>
        <end position="31"/>
    </location>
</feature>
<reference evidence="7 8" key="1">
    <citation type="submission" date="2023-08" db="EMBL/GenBank/DDBJ databases">
        <title>Whole-genome sequencing of halo(alkali)philic microorganisms from hypersaline lakes.</title>
        <authorList>
            <person name="Sorokin D.Y."/>
            <person name="Abbas B."/>
            <person name="Merkel A.Y."/>
        </authorList>
    </citation>
    <scope>NUCLEOTIDE SEQUENCE [LARGE SCALE GENOMIC DNA]</scope>
    <source>
        <strain evidence="7 8">AB-CW4</strain>
    </source>
</reference>
<evidence type="ECO:0000256" key="1">
    <source>
        <dbReference type="ARBA" id="ARBA00004651"/>
    </source>
</evidence>
<protein>
    <submittedName>
        <fullName evidence="7">ATP synthase subunit I</fullName>
    </submittedName>
</protein>
<evidence type="ECO:0000256" key="2">
    <source>
        <dbReference type="ARBA" id="ARBA00022475"/>
    </source>
</evidence>